<keyword evidence="1 2" id="KW-0489">Methyltransferase</keyword>
<comment type="subunit">
    <text evidence="1">Monomer.</text>
</comment>
<dbReference type="InterPro" id="IPR007473">
    <property type="entry name" value="RlmJ"/>
</dbReference>
<dbReference type="PANTHER" id="PTHR37426">
    <property type="entry name" value="RIBOSOMAL RNA LARGE SUBUNIT METHYLTRANSFERASE J"/>
    <property type="match status" value="1"/>
</dbReference>
<keyword evidence="1 2" id="KW-0808">Transferase</keyword>
<dbReference type="EC" id="2.1.1.266" evidence="1"/>
<sequence length="274" mass="30284">MNYRHAFHAGNHTEVFKHAALVLLLDHLRQKPKPFFVLDTHAGLGLYDLKSPEAQRTGEAEGGIGRVLARPGRGLASYRAAVEPFTAAGRYPGSPAIAAAMMRDGDRLGACELHPEDVEVLRGHFRRDRRVAVHHRDGYEAMAALLPPAERRGLVFVDPPYESRDEATRLGEALAAAWKKWPTGIYACWYPIKDDTIRLAISGALAAAGVENAIRADFLRYPVDGERLAGGGMIFINPPWRFDEQLERVADEWAELLALPATGRKVVRRLGAHV</sequence>
<proteinExistence type="inferred from homology"/>
<comment type="catalytic activity">
    <reaction evidence="1">
        <text>adenosine(2030) in 23S rRNA + S-adenosyl-L-methionine = N(6)-methyladenosine(2030) in 23S rRNA + S-adenosyl-L-homocysteine + H(+)</text>
        <dbReference type="Rhea" id="RHEA:43736"/>
        <dbReference type="Rhea" id="RHEA-COMP:10668"/>
        <dbReference type="Rhea" id="RHEA-COMP:10669"/>
        <dbReference type="ChEBI" id="CHEBI:15378"/>
        <dbReference type="ChEBI" id="CHEBI:57856"/>
        <dbReference type="ChEBI" id="CHEBI:59789"/>
        <dbReference type="ChEBI" id="CHEBI:74411"/>
        <dbReference type="ChEBI" id="CHEBI:74449"/>
        <dbReference type="EC" id="2.1.1.266"/>
    </reaction>
</comment>
<dbReference type="Gene3D" id="3.40.50.150">
    <property type="entry name" value="Vaccinia Virus protein VP39"/>
    <property type="match status" value="1"/>
</dbReference>
<dbReference type="Proteomes" id="UP000278222">
    <property type="component" value="Unassembled WGS sequence"/>
</dbReference>
<dbReference type="Pfam" id="PF04378">
    <property type="entry name" value="RsmJ"/>
    <property type="match status" value="1"/>
</dbReference>
<dbReference type="GO" id="GO:0005829">
    <property type="term" value="C:cytosol"/>
    <property type="evidence" value="ECO:0007669"/>
    <property type="project" value="TreeGrafter"/>
</dbReference>
<dbReference type="OrthoDB" id="9791274at2"/>
<evidence type="ECO:0000313" key="3">
    <source>
        <dbReference type="Proteomes" id="UP000278222"/>
    </source>
</evidence>
<dbReference type="PANTHER" id="PTHR37426:SF1">
    <property type="entry name" value="RIBOSOMAL RNA LARGE SUBUNIT METHYLTRANSFERASE J"/>
    <property type="match status" value="1"/>
</dbReference>
<feature type="binding site" evidence="1">
    <location>
        <position position="94"/>
    </location>
    <ligand>
        <name>S-adenosyl-L-methionine</name>
        <dbReference type="ChEBI" id="CHEBI:59789"/>
    </ligand>
</feature>
<dbReference type="AlphaFoldDB" id="A0A3N1KZJ9"/>
<dbReference type="GO" id="GO:0003723">
    <property type="term" value="F:RNA binding"/>
    <property type="evidence" value="ECO:0007669"/>
    <property type="project" value="UniProtKB-UniRule"/>
</dbReference>
<dbReference type="InterPro" id="IPR029063">
    <property type="entry name" value="SAM-dependent_MTases_sf"/>
</dbReference>
<name>A0A3N1KZJ9_9PROT</name>
<evidence type="ECO:0000256" key="1">
    <source>
        <dbReference type="HAMAP-Rule" id="MF_00934"/>
    </source>
</evidence>
<accession>A0A3N1KZJ9</accession>
<feature type="site" description="Interaction with substrate rRNA" evidence="1">
    <location>
        <position position="3"/>
    </location>
</feature>
<evidence type="ECO:0000313" key="2">
    <source>
        <dbReference type="EMBL" id="ROP84607.1"/>
    </source>
</evidence>
<dbReference type="RefSeq" id="WP_123692655.1">
    <property type="nucleotide sequence ID" value="NZ_AP019700.1"/>
</dbReference>
<gene>
    <name evidence="1" type="primary">rlmJ</name>
    <name evidence="2" type="ORF">EDC65_3962</name>
</gene>
<dbReference type="GO" id="GO:0070475">
    <property type="term" value="P:rRNA base methylation"/>
    <property type="evidence" value="ECO:0007669"/>
    <property type="project" value="UniProtKB-UniRule"/>
</dbReference>
<comment type="caution">
    <text evidence="2">The sequence shown here is derived from an EMBL/GenBank/DDBJ whole genome shotgun (WGS) entry which is preliminary data.</text>
</comment>
<protein>
    <recommendedName>
        <fullName evidence="1">Ribosomal RNA large subunit methyltransferase J</fullName>
        <ecNumber evidence="1">2.1.1.266</ecNumber>
    </recommendedName>
    <alternativeName>
        <fullName evidence="1">23S rRNA (adenine(2030)-N6)-methyltransferase</fullName>
    </alternativeName>
    <alternativeName>
        <fullName evidence="1">23S rRNA m6A2030 methyltransferase</fullName>
    </alternativeName>
</protein>
<dbReference type="EMBL" id="RJKX01000015">
    <property type="protein sequence ID" value="ROP84607.1"/>
    <property type="molecule type" value="Genomic_DNA"/>
</dbReference>
<feature type="binding site" evidence="1">
    <location>
        <position position="158"/>
    </location>
    <ligand>
        <name>S-adenosyl-L-methionine</name>
        <dbReference type="ChEBI" id="CHEBI:59789"/>
    </ligand>
</feature>
<keyword evidence="3" id="KW-1185">Reference proteome</keyword>
<feature type="active site" description="Proton acceptor" evidence="1">
    <location>
        <position position="158"/>
    </location>
</feature>
<feature type="binding site" evidence="1">
    <location>
        <position position="18"/>
    </location>
    <ligand>
        <name>S-adenosyl-L-methionine</name>
        <dbReference type="ChEBI" id="CHEBI:59789"/>
    </ligand>
</feature>
<comment type="function">
    <text evidence="1">Specifically methylates the adenine in position 2030 of 23S rRNA.</text>
</comment>
<dbReference type="SUPFAM" id="SSF53335">
    <property type="entry name" value="S-adenosyl-L-methionine-dependent methyltransferases"/>
    <property type="match status" value="1"/>
</dbReference>
<keyword evidence="1" id="KW-0949">S-adenosyl-L-methionine</keyword>
<feature type="binding site" evidence="1">
    <location>
        <begin position="137"/>
        <end position="138"/>
    </location>
    <ligand>
        <name>S-adenosyl-L-methionine</name>
        <dbReference type="ChEBI" id="CHEBI:59789"/>
    </ligand>
</feature>
<comment type="similarity">
    <text evidence="1">Belongs to the RlmJ family.</text>
</comment>
<keyword evidence="1" id="KW-0694">RNA-binding</keyword>
<dbReference type="HAMAP" id="MF_00934">
    <property type="entry name" value="23SrRNA_methyltr_J"/>
    <property type="match status" value="1"/>
</dbReference>
<feature type="binding site" evidence="1">
    <location>
        <position position="41"/>
    </location>
    <ligand>
        <name>S-adenosyl-L-methionine</name>
        <dbReference type="ChEBI" id="CHEBI:59789"/>
    </ligand>
</feature>
<reference evidence="2 3" key="1">
    <citation type="submission" date="2018-11" db="EMBL/GenBank/DDBJ databases">
        <title>Genomic Encyclopedia of Type Strains, Phase IV (KMG-IV): sequencing the most valuable type-strain genomes for metagenomic binning, comparative biology and taxonomic classification.</title>
        <authorList>
            <person name="Goeker M."/>
        </authorList>
    </citation>
    <scope>NUCLEOTIDE SEQUENCE [LARGE SCALE GENOMIC DNA]</scope>
    <source>
        <strain evidence="2 3">DSM 5900</strain>
    </source>
</reference>
<dbReference type="GO" id="GO:0036307">
    <property type="term" value="F:23S rRNA (adenine(2030)-N(6))-methyltransferase activity"/>
    <property type="evidence" value="ECO:0007669"/>
    <property type="project" value="UniProtKB-UniRule"/>
</dbReference>
<organism evidence="2 3">
    <name type="scientific">Stella humosa</name>
    <dbReference type="NCBI Taxonomy" id="94"/>
    <lineage>
        <taxon>Bacteria</taxon>
        <taxon>Pseudomonadati</taxon>
        <taxon>Pseudomonadota</taxon>
        <taxon>Alphaproteobacteria</taxon>
        <taxon>Rhodospirillales</taxon>
        <taxon>Stellaceae</taxon>
        <taxon>Stella</taxon>
    </lineage>
</organism>
<feature type="binding site" evidence="1">
    <location>
        <position position="112"/>
    </location>
    <ligand>
        <name>S-adenosyl-L-methionine</name>
        <dbReference type="ChEBI" id="CHEBI:59789"/>
    </ligand>
</feature>
<keyword evidence="1" id="KW-0698">rRNA processing</keyword>